<evidence type="ECO:0000313" key="1">
    <source>
        <dbReference type="EMBL" id="KAJ8677818.1"/>
    </source>
</evidence>
<accession>A0ACC2P3Y2</accession>
<proteinExistence type="predicted"/>
<evidence type="ECO:0000313" key="2">
    <source>
        <dbReference type="Proteomes" id="UP001239111"/>
    </source>
</evidence>
<dbReference type="Proteomes" id="UP001239111">
    <property type="component" value="Chromosome 2"/>
</dbReference>
<organism evidence="1 2">
    <name type="scientific">Eretmocerus hayati</name>
    <dbReference type="NCBI Taxonomy" id="131215"/>
    <lineage>
        <taxon>Eukaryota</taxon>
        <taxon>Metazoa</taxon>
        <taxon>Ecdysozoa</taxon>
        <taxon>Arthropoda</taxon>
        <taxon>Hexapoda</taxon>
        <taxon>Insecta</taxon>
        <taxon>Pterygota</taxon>
        <taxon>Neoptera</taxon>
        <taxon>Endopterygota</taxon>
        <taxon>Hymenoptera</taxon>
        <taxon>Apocrita</taxon>
        <taxon>Proctotrupomorpha</taxon>
        <taxon>Chalcidoidea</taxon>
        <taxon>Aphelinidae</taxon>
        <taxon>Aphelininae</taxon>
        <taxon>Eretmocerus</taxon>
    </lineage>
</organism>
<sequence length="195" mass="21678">MGEKRNLYDPAWEKDPVLKEWVASVPDDPESAYCRICETPYRAIRDSLLRHAQFNEKHIKRQELIDDIQNAGPSAGHAPPEGTDMMDCQPETIPPPTDDHNDNERGSNNGPLNADNEENRSALIKIQDTHMSFNNTETISVPNSFQSYDPNEPLAGRLAVVGDSTIASSIANSDARIINEVAGVCTAWILLDFFE</sequence>
<gene>
    <name evidence="1" type="ORF">QAD02_013605</name>
</gene>
<protein>
    <submittedName>
        <fullName evidence="1">Uncharacterized protein</fullName>
    </submittedName>
</protein>
<reference evidence="1" key="1">
    <citation type="submission" date="2023-04" db="EMBL/GenBank/DDBJ databases">
        <title>A chromosome-level genome assembly of the parasitoid wasp Eretmocerus hayati.</title>
        <authorList>
            <person name="Zhong Y."/>
            <person name="Liu S."/>
            <person name="Liu Y."/>
        </authorList>
    </citation>
    <scope>NUCLEOTIDE SEQUENCE</scope>
    <source>
        <strain evidence="1">ZJU_SS_LIU_2023</strain>
    </source>
</reference>
<keyword evidence="2" id="KW-1185">Reference proteome</keyword>
<comment type="caution">
    <text evidence="1">The sequence shown here is derived from an EMBL/GenBank/DDBJ whole genome shotgun (WGS) entry which is preliminary data.</text>
</comment>
<dbReference type="EMBL" id="CM056742">
    <property type="protein sequence ID" value="KAJ8677818.1"/>
    <property type="molecule type" value="Genomic_DNA"/>
</dbReference>
<name>A0ACC2P3Y2_9HYME</name>